<feature type="compositionally biased region" description="Basic residues" evidence="1">
    <location>
        <begin position="199"/>
        <end position="208"/>
    </location>
</feature>
<organism evidence="2 3">
    <name type="scientific">Conidiobolus coronatus (strain ATCC 28846 / CBS 209.66 / NRRL 28638)</name>
    <name type="common">Delacroixia coronata</name>
    <dbReference type="NCBI Taxonomy" id="796925"/>
    <lineage>
        <taxon>Eukaryota</taxon>
        <taxon>Fungi</taxon>
        <taxon>Fungi incertae sedis</taxon>
        <taxon>Zoopagomycota</taxon>
        <taxon>Entomophthoromycotina</taxon>
        <taxon>Entomophthoromycetes</taxon>
        <taxon>Entomophthorales</taxon>
        <taxon>Ancylistaceae</taxon>
        <taxon>Conidiobolus</taxon>
    </lineage>
</organism>
<accession>A0A137PCV6</accession>
<dbReference type="Proteomes" id="UP000070444">
    <property type="component" value="Unassembled WGS sequence"/>
</dbReference>
<reference evidence="2 3" key="1">
    <citation type="journal article" date="2015" name="Genome Biol. Evol.">
        <title>Phylogenomic analyses indicate that early fungi evolved digesting cell walls of algal ancestors of land plants.</title>
        <authorList>
            <person name="Chang Y."/>
            <person name="Wang S."/>
            <person name="Sekimoto S."/>
            <person name="Aerts A.L."/>
            <person name="Choi C."/>
            <person name="Clum A."/>
            <person name="LaButti K.M."/>
            <person name="Lindquist E.A."/>
            <person name="Yee Ngan C."/>
            <person name="Ohm R.A."/>
            <person name="Salamov A.A."/>
            <person name="Grigoriev I.V."/>
            <person name="Spatafora J.W."/>
            <person name="Berbee M.L."/>
        </authorList>
    </citation>
    <scope>NUCLEOTIDE SEQUENCE [LARGE SCALE GENOMIC DNA]</scope>
    <source>
        <strain evidence="2 3">NRRL 28638</strain>
    </source>
</reference>
<sequence length="342" mass="39268">MDILNPMDPQDLKFFRSESPSKIMKSMKWDEERTNFIIDQLAACYATNEIGGVSSVPRGSSLKIIQQLFKQRFPNDPTLTSVMIKNRMFHLFKKLTAYKKVLMLRQSHPNGLIAPSQWMQLIKEDPICKEFQSEDFPYYNRLIMMYQGKLINGQVPVLPGEVLAYNYSHSSNPLSQSPQIPPHHYTDPAPTSSPTLPLNHHHSHHNSHHLVPDKLNHPSFYLPLQETLDKLNTSLQTHSQLMSELTHQLREISQPQSNQEDYIYQALDQVQKLNLNSDELCKAIQVLTDPSTAKAYCILSHHNKLKFLEGKGVLKIHTSNILPPIDSQRRSPPLPSSTKRYM</sequence>
<name>A0A137PCV6_CONC2</name>
<feature type="region of interest" description="Disordered" evidence="1">
    <location>
        <begin position="171"/>
        <end position="210"/>
    </location>
</feature>
<proteinExistence type="predicted"/>
<gene>
    <name evidence="2" type="ORF">CONCODRAFT_77611</name>
</gene>
<dbReference type="AlphaFoldDB" id="A0A137PCV6"/>
<protein>
    <recommendedName>
        <fullName evidence="4">Myb/SANT-like domain-containing protein</fullName>
    </recommendedName>
</protein>
<evidence type="ECO:0000313" key="2">
    <source>
        <dbReference type="EMBL" id="KXN72805.1"/>
    </source>
</evidence>
<dbReference type="EMBL" id="KQ964446">
    <property type="protein sequence ID" value="KXN72805.1"/>
    <property type="molecule type" value="Genomic_DNA"/>
</dbReference>
<keyword evidence="3" id="KW-1185">Reference proteome</keyword>
<evidence type="ECO:0000313" key="3">
    <source>
        <dbReference type="Proteomes" id="UP000070444"/>
    </source>
</evidence>
<evidence type="ECO:0008006" key="4">
    <source>
        <dbReference type="Google" id="ProtNLM"/>
    </source>
</evidence>
<evidence type="ECO:0000256" key="1">
    <source>
        <dbReference type="SAM" id="MobiDB-lite"/>
    </source>
</evidence>